<proteinExistence type="predicted"/>
<evidence type="ECO:0000256" key="1">
    <source>
        <dbReference type="SAM" id="MobiDB-lite"/>
    </source>
</evidence>
<gene>
    <name evidence="3" type="ORF">CC85DRAFT_330749</name>
</gene>
<sequence>MPGPPPAPPPPQLPPPRSSHSPPPSRPSRTSPPRPPPSLRPTTLQRATLALVAVLTATMIAANATLLAPLYFMSWRFGPIKDTWRPLLVAHILYGVVLLSYLSAFALAARRGGWRVREDVLPTGLLSATGFVLAGMYTIVPLYSGLTIQEWECEGLGVPCGATRISLAITWPIAALCGSVCVGETVYVLRRHGRGVWHHTLPFLQAVPPEDLVDARIYSALPEAPQGATMFPMYGLPLEGRGGAVSGAEGLEARSWDVYRVALFGTRDPEGARKPLRGSRGRRSPPE</sequence>
<feature type="transmembrane region" description="Helical" evidence="2">
    <location>
        <begin position="49"/>
        <end position="72"/>
    </location>
</feature>
<organism evidence="3 4">
    <name type="scientific">Cutaneotrichosporon oleaginosum</name>
    <dbReference type="NCBI Taxonomy" id="879819"/>
    <lineage>
        <taxon>Eukaryota</taxon>
        <taxon>Fungi</taxon>
        <taxon>Dikarya</taxon>
        <taxon>Basidiomycota</taxon>
        <taxon>Agaricomycotina</taxon>
        <taxon>Tremellomycetes</taxon>
        <taxon>Trichosporonales</taxon>
        <taxon>Trichosporonaceae</taxon>
        <taxon>Cutaneotrichosporon</taxon>
    </lineage>
</organism>
<feature type="compositionally biased region" description="Pro residues" evidence="1">
    <location>
        <begin position="1"/>
        <end position="39"/>
    </location>
</feature>
<feature type="compositionally biased region" description="Basic residues" evidence="1">
    <location>
        <begin position="274"/>
        <end position="287"/>
    </location>
</feature>
<protein>
    <submittedName>
        <fullName evidence="3">Uncharacterized protein</fullName>
    </submittedName>
</protein>
<dbReference type="AlphaFoldDB" id="A0A0J0XEG1"/>
<feature type="transmembrane region" description="Helical" evidence="2">
    <location>
        <begin position="169"/>
        <end position="189"/>
    </location>
</feature>
<evidence type="ECO:0000256" key="2">
    <source>
        <dbReference type="SAM" id="Phobius"/>
    </source>
</evidence>
<accession>A0A0J0XEG1</accession>
<feature type="region of interest" description="Disordered" evidence="1">
    <location>
        <begin position="1"/>
        <end position="41"/>
    </location>
</feature>
<feature type="transmembrane region" description="Helical" evidence="2">
    <location>
        <begin position="120"/>
        <end position="140"/>
    </location>
</feature>
<keyword evidence="4" id="KW-1185">Reference proteome</keyword>
<evidence type="ECO:0000313" key="3">
    <source>
        <dbReference type="EMBL" id="KLT39438.1"/>
    </source>
</evidence>
<keyword evidence="2" id="KW-0472">Membrane</keyword>
<feature type="region of interest" description="Disordered" evidence="1">
    <location>
        <begin position="268"/>
        <end position="287"/>
    </location>
</feature>
<dbReference type="GeneID" id="28987571"/>
<keyword evidence="2" id="KW-1133">Transmembrane helix</keyword>
<dbReference type="Proteomes" id="UP000053611">
    <property type="component" value="Unassembled WGS sequence"/>
</dbReference>
<dbReference type="RefSeq" id="XP_018275929.1">
    <property type="nucleotide sequence ID" value="XM_018426968.1"/>
</dbReference>
<evidence type="ECO:0000313" key="4">
    <source>
        <dbReference type="Proteomes" id="UP000053611"/>
    </source>
</evidence>
<reference evidence="3 4" key="1">
    <citation type="submission" date="2015-03" db="EMBL/GenBank/DDBJ databases">
        <title>Genomics and transcriptomics of the oil-accumulating basidiomycete yeast T. oleaginosus allow insights into substrate utilization and the diverse evolutionary trajectories of mating systems in fungi.</title>
        <authorList>
            <consortium name="DOE Joint Genome Institute"/>
            <person name="Kourist R."/>
            <person name="Kracht O."/>
            <person name="Bracharz F."/>
            <person name="Lipzen A."/>
            <person name="Nolan M."/>
            <person name="Ohm R."/>
            <person name="Grigoriev I."/>
            <person name="Sun S."/>
            <person name="Heitman J."/>
            <person name="Bruck T."/>
            <person name="Nowrousian M."/>
        </authorList>
    </citation>
    <scope>NUCLEOTIDE SEQUENCE [LARGE SCALE GENOMIC DNA]</scope>
    <source>
        <strain evidence="3 4">IBC0246</strain>
    </source>
</reference>
<feature type="transmembrane region" description="Helical" evidence="2">
    <location>
        <begin position="84"/>
        <end position="108"/>
    </location>
</feature>
<name>A0A0J0XEG1_9TREE</name>
<keyword evidence="2" id="KW-0812">Transmembrane</keyword>
<dbReference type="EMBL" id="KQ087259">
    <property type="protein sequence ID" value="KLT39438.1"/>
    <property type="molecule type" value="Genomic_DNA"/>
</dbReference>